<feature type="domain" description="Enoyl reductase (ER)" evidence="1">
    <location>
        <begin position="17"/>
        <end position="337"/>
    </location>
</feature>
<dbReference type="GO" id="GO:0016491">
    <property type="term" value="F:oxidoreductase activity"/>
    <property type="evidence" value="ECO:0007669"/>
    <property type="project" value="InterPro"/>
</dbReference>
<dbReference type="InterPro" id="IPR052585">
    <property type="entry name" value="Lipid_raft_assoc_Zn_ADH"/>
</dbReference>
<comment type="caution">
    <text evidence="2">The sequence shown here is derived from an EMBL/GenBank/DDBJ whole genome shotgun (WGS) entry which is preliminary data.</text>
</comment>
<evidence type="ECO:0000313" key="3">
    <source>
        <dbReference type="Proteomes" id="UP001212841"/>
    </source>
</evidence>
<dbReference type="EMBL" id="JADGJD010000304">
    <property type="protein sequence ID" value="KAJ3052331.1"/>
    <property type="molecule type" value="Genomic_DNA"/>
</dbReference>
<dbReference type="SMART" id="SM00829">
    <property type="entry name" value="PKS_ER"/>
    <property type="match status" value="1"/>
</dbReference>
<reference evidence="2" key="1">
    <citation type="submission" date="2020-05" db="EMBL/GenBank/DDBJ databases">
        <title>Phylogenomic resolution of chytrid fungi.</title>
        <authorList>
            <person name="Stajich J.E."/>
            <person name="Amses K."/>
            <person name="Simmons R."/>
            <person name="Seto K."/>
            <person name="Myers J."/>
            <person name="Bonds A."/>
            <person name="Quandt C.A."/>
            <person name="Barry K."/>
            <person name="Liu P."/>
            <person name="Grigoriev I."/>
            <person name="Longcore J.E."/>
            <person name="James T.Y."/>
        </authorList>
    </citation>
    <scope>NUCLEOTIDE SEQUENCE</scope>
    <source>
        <strain evidence="2">JEL0318</strain>
    </source>
</reference>
<dbReference type="InterPro" id="IPR011032">
    <property type="entry name" value="GroES-like_sf"/>
</dbReference>
<dbReference type="AlphaFoldDB" id="A0AAD5X6F7"/>
<proteinExistence type="predicted"/>
<evidence type="ECO:0000259" key="1">
    <source>
        <dbReference type="SMART" id="SM00829"/>
    </source>
</evidence>
<evidence type="ECO:0000313" key="2">
    <source>
        <dbReference type="EMBL" id="KAJ3052331.1"/>
    </source>
</evidence>
<dbReference type="Proteomes" id="UP001212841">
    <property type="component" value="Unassembled WGS sequence"/>
</dbReference>
<dbReference type="PANTHER" id="PTHR43482">
    <property type="entry name" value="PROTEIN AST1-RELATED"/>
    <property type="match status" value="1"/>
</dbReference>
<dbReference type="SUPFAM" id="SSF50129">
    <property type="entry name" value="GroES-like"/>
    <property type="match status" value="1"/>
</dbReference>
<dbReference type="InterPro" id="IPR013154">
    <property type="entry name" value="ADH-like_N"/>
</dbReference>
<dbReference type="PANTHER" id="PTHR43482:SF1">
    <property type="entry name" value="PROTEIN AST1-RELATED"/>
    <property type="match status" value="1"/>
</dbReference>
<sequence length="340" mass="36954">MTSTPSTALAAVIHPPYSPATIKVESFPIPDLKPTTLLIKTHSATLTAGELGWFDGMTDPIRPGYEISGTVVKVGTEITRFKEGDKIIALTNYRGGSLAEYAVVDDFAAAHVPKYLQKDLSLASTIPMNYLTALQALQSHAQLPTTPKNPKPTILIHGVSGGVGIYAALLSHHYGLKIIGTASSPSPILKRLGVHVVPHTYTTSDILPHTSNSQGVDIILDTVGTPSIISAGYSVINKSPSNKSHFLTIVVRGGRNGYLEYKEAVAKQAEENGVHAELIVVQSDGKQLEEGLPNLEEWMDVVREGKYDRNFEFGEEGVREAYETLERRDRKRGKIVVDFQ</sequence>
<dbReference type="InterPro" id="IPR036291">
    <property type="entry name" value="NAD(P)-bd_dom_sf"/>
</dbReference>
<dbReference type="InterPro" id="IPR013149">
    <property type="entry name" value="ADH-like_C"/>
</dbReference>
<gene>
    <name evidence="2" type="ORF">HK097_006506</name>
</gene>
<accession>A0AAD5X6F7</accession>
<dbReference type="Pfam" id="PF00107">
    <property type="entry name" value="ADH_zinc_N"/>
    <property type="match status" value="1"/>
</dbReference>
<keyword evidence="3" id="KW-1185">Reference proteome</keyword>
<dbReference type="CDD" id="cd05289">
    <property type="entry name" value="MDR_like_2"/>
    <property type="match status" value="1"/>
</dbReference>
<organism evidence="2 3">
    <name type="scientific">Rhizophlyctis rosea</name>
    <dbReference type="NCBI Taxonomy" id="64517"/>
    <lineage>
        <taxon>Eukaryota</taxon>
        <taxon>Fungi</taxon>
        <taxon>Fungi incertae sedis</taxon>
        <taxon>Chytridiomycota</taxon>
        <taxon>Chytridiomycota incertae sedis</taxon>
        <taxon>Chytridiomycetes</taxon>
        <taxon>Rhizophlyctidales</taxon>
        <taxon>Rhizophlyctidaceae</taxon>
        <taxon>Rhizophlyctis</taxon>
    </lineage>
</organism>
<protein>
    <recommendedName>
        <fullName evidence="1">Enoyl reductase (ER) domain-containing protein</fullName>
    </recommendedName>
</protein>
<dbReference type="InterPro" id="IPR020843">
    <property type="entry name" value="ER"/>
</dbReference>
<dbReference type="SUPFAM" id="SSF51735">
    <property type="entry name" value="NAD(P)-binding Rossmann-fold domains"/>
    <property type="match status" value="1"/>
</dbReference>
<dbReference type="Pfam" id="PF08240">
    <property type="entry name" value="ADH_N"/>
    <property type="match status" value="1"/>
</dbReference>
<dbReference type="Gene3D" id="3.40.50.720">
    <property type="entry name" value="NAD(P)-binding Rossmann-like Domain"/>
    <property type="match status" value="1"/>
</dbReference>
<dbReference type="Gene3D" id="3.90.180.10">
    <property type="entry name" value="Medium-chain alcohol dehydrogenases, catalytic domain"/>
    <property type="match status" value="1"/>
</dbReference>
<name>A0AAD5X6F7_9FUNG</name>